<keyword evidence="2" id="KW-1185">Reference proteome</keyword>
<comment type="caution">
    <text evidence="1">The sequence shown here is derived from an EMBL/GenBank/DDBJ whole genome shotgun (WGS) entry which is preliminary data.</text>
</comment>
<reference evidence="1" key="1">
    <citation type="submission" date="2010-08" db="EMBL/GenBank/DDBJ databases">
        <authorList>
            <person name="Muzny D."/>
            <person name="Qin X."/>
            <person name="Deng J."/>
            <person name="Jiang H."/>
            <person name="Liu Y."/>
            <person name="Qu J."/>
            <person name="Song X.-Z."/>
            <person name="Zhang L."/>
            <person name="Thornton R."/>
            <person name="Coyle M."/>
            <person name="Francisco L."/>
            <person name="Jackson L."/>
            <person name="Javaid M."/>
            <person name="Korchina V."/>
            <person name="Kovar C."/>
            <person name="Mata R."/>
            <person name="Mathew T."/>
            <person name="Ngo R."/>
            <person name="Nguyen L."/>
            <person name="Nguyen N."/>
            <person name="Okwuonu G."/>
            <person name="Ongeri F."/>
            <person name="Pham C."/>
            <person name="Simmons D."/>
            <person name="Wilczek-Boney K."/>
            <person name="Hale W."/>
            <person name="Jakkamsetti A."/>
            <person name="Pham P."/>
            <person name="Ruth R."/>
            <person name="San Lucas F."/>
            <person name="Warren J."/>
            <person name="Zhang J."/>
            <person name="Zhao Z."/>
            <person name="Zhou C."/>
            <person name="Zhu D."/>
            <person name="Lee S."/>
            <person name="Bess C."/>
            <person name="Blankenburg K."/>
            <person name="Forbes L."/>
            <person name="Fu Q."/>
            <person name="Gubbala S."/>
            <person name="Hirani K."/>
            <person name="Jayaseelan J.C."/>
            <person name="Lara F."/>
            <person name="Munidasa M."/>
            <person name="Palculict T."/>
            <person name="Patil S."/>
            <person name="Pu L.-L."/>
            <person name="Saada N."/>
            <person name="Tang L."/>
            <person name="Weissenberger G."/>
            <person name="Zhu Y."/>
            <person name="Hemphill L."/>
            <person name="Shang Y."/>
            <person name="Youmans B."/>
            <person name="Ayvaz T."/>
            <person name="Ross M."/>
            <person name="Santibanez J."/>
            <person name="Aqrawi P."/>
            <person name="Gross S."/>
            <person name="Joshi V."/>
            <person name="Fowler G."/>
            <person name="Nazareth L."/>
            <person name="Reid J."/>
            <person name="Worley K."/>
            <person name="Petrosino J."/>
            <person name="Highlander S."/>
            <person name="Gibbs R."/>
        </authorList>
    </citation>
    <scope>NUCLEOTIDE SEQUENCE [LARGE SCALE GENOMIC DNA]</scope>
    <source>
        <strain evidence="1">ATCC 35239</strain>
    </source>
</reference>
<evidence type="ECO:0000313" key="2">
    <source>
        <dbReference type="Proteomes" id="UP000003045"/>
    </source>
</evidence>
<proteinExistence type="predicted"/>
<dbReference type="HOGENOM" id="CLU_127062_0_0_11"/>
<organism evidence="1 2">
    <name type="scientific">Mobiluncus mulieris ATCC 35239</name>
    <dbReference type="NCBI Taxonomy" id="871571"/>
    <lineage>
        <taxon>Bacteria</taxon>
        <taxon>Bacillati</taxon>
        <taxon>Actinomycetota</taxon>
        <taxon>Actinomycetes</taxon>
        <taxon>Actinomycetales</taxon>
        <taxon>Actinomycetaceae</taxon>
        <taxon>Mobiluncus</taxon>
    </lineage>
</organism>
<evidence type="ECO:0000313" key="1">
    <source>
        <dbReference type="EMBL" id="EFM45845.1"/>
    </source>
</evidence>
<dbReference type="Proteomes" id="UP000003045">
    <property type="component" value="Unassembled WGS sequence"/>
</dbReference>
<accession>E0QRY7</accession>
<dbReference type="EMBL" id="AEET01000033">
    <property type="protein sequence ID" value="EFM45845.1"/>
    <property type="molecule type" value="Genomic_DNA"/>
</dbReference>
<gene>
    <name evidence="1" type="ORF">HMPREF0580_1652</name>
</gene>
<protein>
    <submittedName>
        <fullName evidence="1">Uncharacterized protein</fullName>
    </submittedName>
</protein>
<dbReference type="AlphaFoldDB" id="E0QRY7"/>
<name>E0QRY7_9ACTO</name>
<sequence length="136" mass="11942">MGAAELAGGANGTTGAAGGAVGASGAAGDTGCAEGRSEPDLVAAGIDAGTGVSVGSTVVLFWSKAAATSAKSCASRATSSSPVAVRGAAVGITGTTGVAGDAGNNGVDGTGGVGGVETAGDIVGTGGVGVDGDAAS</sequence>